<feature type="transmembrane region" description="Helical" evidence="1">
    <location>
        <begin position="221"/>
        <end position="243"/>
    </location>
</feature>
<feature type="domain" description="CAAX prenyl protease 2/Lysostaphin resistance protein A-like" evidence="2">
    <location>
        <begin position="143"/>
        <end position="230"/>
    </location>
</feature>
<feature type="transmembrane region" description="Helical" evidence="1">
    <location>
        <begin position="137"/>
        <end position="156"/>
    </location>
</feature>
<gene>
    <name evidence="3" type="ORF">DRB17_09710</name>
</gene>
<keyword evidence="4" id="KW-1185">Reference proteome</keyword>
<evidence type="ECO:0000313" key="4">
    <source>
        <dbReference type="Proteomes" id="UP000253941"/>
    </source>
</evidence>
<dbReference type="EMBL" id="QPMH01000007">
    <property type="protein sequence ID" value="RDD62102.1"/>
    <property type="molecule type" value="Genomic_DNA"/>
</dbReference>
<evidence type="ECO:0000256" key="1">
    <source>
        <dbReference type="SAM" id="Phobius"/>
    </source>
</evidence>
<dbReference type="Proteomes" id="UP000253941">
    <property type="component" value="Unassembled WGS sequence"/>
</dbReference>
<comment type="caution">
    <text evidence="3">The sequence shown here is derived from an EMBL/GenBank/DDBJ whole genome shotgun (WGS) entry which is preliminary data.</text>
</comment>
<dbReference type="AlphaFoldDB" id="A0A369TB68"/>
<dbReference type="GO" id="GO:0080120">
    <property type="term" value="P:CAAX-box protein maturation"/>
    <property type="evidence" value="ECO:0007669"/>
    <property type="project" value="UniProtKB-ARBA"/>
</dbReference>
<feature type="transmembrane region" description="Helical" evidence="1">
    <location>
        <begin position="176"/>
        <end position="209"/>
    </location>
</feature>
<feature type="transmembrane region" description="Helical" evidence="1">
    <location>
        <begin position="20"/>
        <end position="41"/>
    </location>
</feature>
<name>A0A369TB68_9PROT</name>
<evidence type="ECO:0000259" key="2">
    <source>
        <dbReference type="Pfam" id="PF02517"/>
    </source>
</evidence>
<keyword evidence="1" id="KW-0812">Transmembrane</keyword>
<keyword evidence="3" id="KW-0482">Metalloprotease</keyword>
<reference evidence="3 4" key="1">
    <citation type="submission" date="2018-07" db="EMBL/GenBank/DDBJ databases">
        <title>Venubactetium sediminum gen. nov., sp. nov., isolated from a marine solar saltern.</title>
        <authorList>
            <person name="Wang S."/>
        </authorList>
    </citation>
    <scope>NUCLEOTIDE SEQUENCE [LARGE SCALE GENOMIC DNA]</scope>
    <source>
        <strain evidence="3 4">WD2A32</strain>
    </source>
</reference>
<keyword evidence="1" id="KW-0472">Membrane</keyword>
<keyword evidence="1" id="KW-1133">Transmembrane helix</keyword>
<keyword evidence="3" id="KW-0645">Protease</keyword>
<dbReference type="GO" id="GO:0006508">
    <property type="term" value="P:proteolysis"/>
    <property type="evidence" value="ECO:0007669"/>
    <property type="project" value="UniProtKB-KW"/>
</dbReference>
<keyword evidence="3" id="KW-0378">Hydrolase</keyword>
<dbReference type="InterPro" id="IPR003675">
    <property type="entry name" value="Rce1/LyrA-like_dom"/>
</dbReference>
<dbReference type="Pfam" id="PF02517">
    <property type="entry name" value="Rce1-like"/>
    <property type="match status" value="1"/>
</dbReference>
<feature type="transmembrane region" description="Helical" evidence="1">
    <location>
        <begin position="53"/>
        <end position="75"/>
    </location>
</feature>
<sequence>MANSQSPQPRHLPLTASDLLLILILGLGSARFLLPAIAAMFDLRALVAGDHRVSVVMTMLALQTLLLLFVVYLVAVRWRGVTWQELGLVPLPRIWGGRAVAIAMLSFPLMGAVSWVQQQIVREEFRNPQLTAMAPSEFSWAAYLGTLAVAGLLAPLVEEIVFRGLLYRWIRERYGFVVGVIGSALAFSLLHGIAGLIPAIALLGAILAWTYERAQSIWAPVILHGTYNAVVTTVLYAALAQGIKPPGM</sequence>
<dbReference type="GO" id="GO:0008237">
    <property type="term" value="F:metallopeptidase activity"/>
    <property type="evidence" value="ECO:0007669"/>
    <property type="project" value="UniProtKB-KW"/>
</dbReference>
<feature type="transmembrane region" description="Helical" evidence="1">
    <location>
        <begin position="95"/>
        <end position="116"/>
    </location>
</feature>
<evidence type="ECO:0000313" key="3">
    <source>
        <dbReference type="EMBL" id="RDD62102.1"/>
    </source>
</evidence>
<accession>A0A369TB68</accession>
<protein>
    <submittedName>
        <fullName evidence="3">CPBP family intramembrane metalloprotease</fullName>
    </submittedName>
</protein>
<dbReference type="PANTHER" id="PTHR36435">
    <property type="entry name" value="SLR1288 PROTEIN"/>
    <property type="match status" value="1"/>
</dbReference>
<dbReference type="GO" id="GO:0004175">
    <property type="term" value="F:endopeptidase activity"/>
    <property type="evidence" value="ECO:0007669"/>
    <property type="project" value="UniProtKB-ARBA"/>
</dbReference>
<dbReference type="InterPro" id="IPR052710">
    <property type="entry name" value="CAAX_protease"/>
</dbReference>
<proteinExistence type="predicted"/>
<organism evidence="3 4">
    <name type="scientific">Ferruginivarius sediminum</name>
    <dbReference type="NCBI Taxonomy" id="2661937"/>
    <lineage>
        <taxon>Bacteria</taxon>
        <taxon>Pseudomonadati</taxon>
        <taxon>Pseudomonadota</taxon>
        <taxon>Alphaproteobacteria</taxon>
        <taxon>Rhodospirillales</taxon>
        <taxon>Rhodospirillaceae</taxon>
        <taxon>Ferruginivarius</taxon>
    </lineage>
</organism>
<dbReference type="PANTHER" id="PTHR36435:SF1">
    <property type="entry name" value="CAAX AMINO TERMINAL PROTEASE FAMILY PROTEIN"/>
    <property type="match status" value="1"/>
</dbReference>